<evidence type="ECO:0000313" key="2">
    <source>
        <dbReference type="Proteomes" id="UP001055811"/>
    </source>
</evidence>
<dbReference type="Proteomes" id="UP001055811">
    <property type="component" value="Linkage Group LG05"/>
</dbReference>
<reference evidence="2" key="1">
    <citation type="journal article" date="2022" name="Mol. Ecol. Resour.">
        <title>The genomes of chicory, endive, great burdock and yacon provide insights into Asteraceae palaeo-polyploidization history and plant inulin production.</title>
        <authorList>
            <person name="Fan W."/>
            <person name="Wang S."/>
            <person name="Wang H."/>
            <person name="Wang A."/>
            <person name="Jiang F."/>
            <person name="Liu H."/>
            <person name="Zhao H."/>
            <person name="Xu D."/>
            <person name="Zhang Y."/>
        </authorList>
    </citation>
    <scope>NUCLEOTIDE SEQUENCE [LARGE SCALE GENOMIC DNA]</scope>
    <source>
        <strain evidence="2">cv. Punajuju</strain>
    </source>
</reference>
<gene>
    <name evidence="1" type="ORF">L2E82_31283</name>
</gene>
<dbReference type="EMBL" id="CM042013">
    <property type="protein sequence ID" value="KAI3740809.1"/>
    <property type="molecule type" value="Genomic_DNA"/>
</dbReference>
<proteinExistence type="predicted"/>
<name>A0ACB9D2L6_CICIN</name>
<sequence>MTSRRLLSPRLLNELLEAKLEGIRSGTITREQRKLFVLMQKLKAIKEKIKLWKKEKDRRSQEEQKQWLNRIEMIDKIIEEEKGSELLFKERLEITSKIRKK</sequence>
<accession>A0ACB9D2L6</accession>
<organism evidence="1 2">
    <name type="scientific">Cichorium intybus</name>
    <name type="common">Chicory</name>
    <dbReference type="NCBI Taxonomy" id="13427"/>
    <lineage>
        <taxon>Eukaryota</taxon>
        <taxon>Viridiplantae</taxon>
        <taxon>Streptophyta</taxon>
        <taxon>Embryophyta</taxon>
        <taxon>Tracheophyta</taxon>
        <taxon>Spermatophyta</taxon>
        <taxon>Magnoliopsida</taxon>
        <taxon>eudicotyledons</taxon>
        <taxon>Gunneridae</taxon>
        <taxon>Pentapetalae</taxon>
        <taxon>asterids</taxon>
        <taxon>campanulids</taxon>
        <taxon>Asterales</taxon>
        <taxon>Asteraceae</taxon>
        <taxon>Cichorioideae</taxon>
        <taxon>Cichorieae</taxon>
        <taxon>Cichoriinae</taxon>
        <taxon>Cichorium</taxon>
    </lineage>
</organism>
<reference evidence="1 2" key="2">
    <citation type="journal article" date="2022" name="Mol. Ecol. Resour.">
        <title>The genomes of chicory, endive, great burdock and yacon provide insights into Asteraceae paleo-polyploidization history and plant inulin production.</title>
        <authorList>
            <person name="Fan W."/>
            <person name="Wang S."/>
            <person name="Wang H."/>
            <person name="Wang A."/>
            <person name="Jiang F."/>
            <person name="Liu H."/>
            <person name="Zhao H."/>
            <person name="Xu D."/>
            <person name="Zhang Y."/>
        </authorList>
    </citation>
    <scope>NUCLEOTIDE SEQUENCE [LARGE SCALE GENOMIC DNA]</scope>
    <source>
        <strain evidence="2">cv. Punajuju</strain>
        <tissue evidence="1">Leaves</tissue>
    </source>
</reference>
<keyword evidence="2" id="KW-1185">Reference proteome</keyword>
<evidence type="ECO:0000313" key="1">
    <source>
        <dbReference type="EMBL" id="KAI3740809.1"/>
    </source>
</evidence>
<protein>
    <submittedName>
        <fullName evidence="1">Uncharacterized protein</fullName>
    </submittedName>
</protein>
<comment type="caution">
    <text evidence="1">The sequence shown here is derived from an EMBL/GenBank/DDBJ whole genome shotgun (WGS) entry which is preliminary data.</text>
</comment>